<gene>
    <name evidence="7" type="ORF">J2R98_002508</name>
</gene>
<keyword evidence="3 6" id="KW-0812">Transmembrane</keyword>
<dbReference type="InterPro" id="IPR024923">
    <property type="entry name" value="PG_synth_SpoVB"/>
</dbReference>
<feature type="transmembrane region" description="Helical" evidence="6">
    <location>
        <begin position="119"/>
        <end position="139"/>
    </location>
</feature>
<evidence type="ECO:0000313" key="7">
    <source>
        <dbReference type="EMBL" id="MDQ0352661.1"/>
    </source>
</evidence>
<feature type="transmembrane region" description="Helical" evidence="6">
    <location>
        <begin position="12"/>
        <end position="30"/>
    </location>
</feature>
<feature type="transmembrane region" description="Helical" evidence="6">
    <location>
        <begin position="475"/>
        <end position="494"/>
    </location>
</feature>
<proteinExistence type="predicted"/>
<feature type="transmembrane region" description="Helical" evidence="6">
    <location>
        <begin position="441"/>
        <end position="463"/>
    </location>
</feature>
<evidence type="ECO:0000256" key="2">
    <source>
        <dbReference type="ARBA" id="ARBA00022475"/>
    </source>
</evidence>
<accession>A0ABU0DWM0</accession>
<dbReference type="InterPro" id="IPR050833">
    <property type="entry name" value="Poly_Biosynth_Transport"/>
</dbReference>
<feature type="transmembrane region" description="Helical" evidence="6">
    <location>
        <begin position="408"/>
        <end position="429"/>
    </location>
</feature>
<dbReference type="PANTHER" id="PTHR30250:SF29">
    <property type="entry name" value="POLYSACCHARIDE BIOSYNTHESIS PROTEIN C-TERMINAL DOMAIN-CONTAINING PROTEIN"/>
    <property type="match status" value="1"/>
</dbReference>
<keyword evidence="5 6" id="KW-0472">Membrane</keyword>
<evidence type="ECO:0000256" key="6">
    <source>
        <dbReference type="SAM" id="Phobius"/>
    </source>
</evidence>
<name>A0ABU0DWM0_9BACI</name>
<evidence type="ECO:0000256" key="5">
    <source>
        <dbReference type="ARBA" id="ARBA00023136"/>
    </source>
</evidence>
<dbReference type="CDD" id="cd13124">
    <property type="entry name" value="MATE_SpoVB_like"/>
    <property type="match status" value="1"/>
</dbReference>
<protein>
    <submittedName>
        <fullName evidence="7">PST family polysaccharide transporter</fullName>
    </submittedName>
</protein>
<dbReference type="RefSeq" id="WP_307069417.1">
    <property type="nucleotide sequence ID" value="NZ_JAUSUP010000011.1"/>
</dbReference>
<sequence>MSNSSVWIKGTVILTIAALIGKVLGMVYRIPLQNLAGDEGLYVYQQVYPVISLALMLSIYSLPSAFSHVLTYYTRQNAQIRFKNVSAVFYLLTTLGFVVALTLYFTAPFFVYLMGDDQLLWPFKMTSLLFLLIPITAFFRGYFQFKQQESIIALSQVTEQLIRVLLIVVSTVVIVNYGLSVYNIGWLATVATLIGVAFAILILVLCYFKYRKTTEEAVSLKLKKVLIPLITGMVVYSITHVLHLIVQLVDVLTMVNSLKELGATFTEAIVSKGVYDRGNPLVQLGLVFGSALALSIVPAIQMNEPSKQRVTVWNQVFAFKLTFLFSLSASFGLVAIMPVLNPLFYLSSDGTVAIQIMMVLVFLFSMIMTLSVLLQGHGIRIAQVKWLALLLVVKWALNVLLIQQYGIIGASLASVIATGLIVVVFYRLWSSRVENKGINRFMLKSSAIVFIMTMMVYILNLLATNFVALDERLQLLLIVIVLCFVGALIVLYCIDRIKLFTKEEQEALNTIPLIKKLRKLGKNGAN</sequence>
<feature type="transmembrane region" description="Helical" evidence="6">
    <location>
        <begin position="85"/>
        <end position="107"/>
    </location>
</feature>
<comment type="subcellular location">
    <subcellularLocation>
        <location evidence="1">Cell membrane</location>
        <topology evidence="1">Multi-pass membrane protein</topology>
    </subcellularLocation>
</comment>
<feature type="transmembrane region" description="Helical" evidence="6">
    <location>
        <begin position="386"/>
        <end position="402"/>
    </location>
</feature>
<dbReference type="InterPro" id="IPR002797">
    <property type="entry name" value="Polysacc_synth"/>
</dbReference>
<keyword evidence="8" id="KW-1185">Reference proteome</keyword>
<keyword evidence="4 6" id="KW-1133">Transmembrane helix</keyword>
<dbReference type="Pfam" id="PF01943">
    <property type="entry name" value="Polysacc_synt"/>
    <property type="match status" value="1"/>
</dbReference>
<organism evidence="7 8">
    <name type="scientific">Alkalibacillus filiformis</name>
    <dbReference type="NCBI Taxonomy" id="200990"/>
    <lineage>
        <taxon>Bacteria</taxon>
        <taxon>Bacillati</taxon>
        <taxon>Bacillota</taxon>
        <taxon>Bacilli</taxon>
        <taxon>Bacillales</taxon>
        <taxon>Bacillaceae</taxon>
        <taxon>Alkalibacillus</taxon>
    </lineage>
</organism>
<evidence type="ECO:0000313" key="8">
    <source>
        <dbReference type="Proteomes" id="UP001236723"/>
    </source>
</evidence>
<feature type="transmembrane region" description="Helical" evidence="6">
    <location>
        <begin position="229"/>
        <end position="249"/>
    </location>
</feature>
<dbReference type="PANTHER" id="PTHR30250">
    <property type="entry name" value="PST FAMILY PREDICTED COLANIC ACID TRANSPORTER"/>
    <property type="match status" value="1"/>
</dbReference>
<dbReference type="EMBL" id="JAUSUP010000011">
    <property type="protein sequence ID" value="MDQ0352661.1"/>
    <property type="molecule type" value="Genomic_DNA"/>
</dbReference>
<keyword evidence="2" id="KW-1003">Cell membrane</keyword>
<feature type="transmembrane region" description="Helical" evidence="6">
    <location>
        <begin position="160"/>
        <end position="179"/>
    </location>
</feature>
<evidence type="ECO:0000256" key="3">
    <source>
        <dbReference type="ARBA" id="ARBA00022692"/>
    </source>
</evidence>
<evidence type="ECO:0000256" key="1">
    <source>
        <dbReference type="ARBA" id="ARBA00004651"/>
    </source>
</evidence>
<feature type="transmembrane region" description="Helical" evidence="6">
    <location>
        <begin position="352"/>
        <end position="374"/>
    </location>
</feature>
<feature type="transmembrane region" description="Helical" evidence="6">
    <location>
        <begin position="321"/>
        <end position="340"/>
    </location>
</feature>
<feature type="transmembrane region" description="Helical" evidence="6">
    <location>
        <begin position="281"/>
        <end position="300"/>
    </location>
</feature>
<comment type="caution">
    <text evidence="7">The sequence shown here is derived from an EMBL/GenBank/DDBJ whole genome shotgun (WGS) entry which is preliminary data.</text>
</comment>
<feature type="transmembrane region" description="Helical" evidence="6">
    <location>
        <begin position="185"/>
        <end position="208"/>
    </location>
</feature>
<dbReference type="Proteomes" id="UP001236723">
    <property type="component" value="Unassembled WGS sequence"/>
</dbReference>
<reference evidence="7 8" key="1">
    <citation type="submission" date="2023-07" db="EMBL/GenBank/DDBJ databases">
        <title>Genomic Encyclopedia of Type Strains, Phase IV (KMG-IV): sequencing the most valuable type-strain genomes for metagenomic binning, comparative biology and taxonomic classification.</title>
        <authorList>
            <person name="Goeker M."/>
        </authorList>
    </citation>
    <scope>NUCLEOTIDE SEQUENCE [LARGE SCALE GENOMIC DNA]</scope>
    <source>
        <strain evidence="7 8">DSM 15448</strain>
    </source>
</reference>
<feature type="transmembrane region" description="Helical" evidence="6">
    <location>
        <begin position="50"/>
        <end position="73"/>
    </location>
</feature>
<evidence type="ECO:0000256" key="4">
    <source>
        <dbReference type="ARBA" id="ARBA00022989"/>
    </source>
</evidence>